<sequence>MGFFGDLIREVSRARPLRRSLSVAVLLLLDSAAVAAGLLAAAALLEGGRALRLLPLLAGLWLGVCAVLGLYGLAPSRRNPAALAAAGLVWAGLAALGAALYPESGLGLGLILSSALPAVAASAGLRLLYERVVDRVYSRGLARVPALLVGPAEDRGRLRRMMERAPGGYEPVGELDLRGAAVDLPALREELDRTGASSVILMGAERLSDEAFLGLLRSVRLRGVQLRVVPGALGLLRSQVRLEGGGLPLLEVRYPQLDNAQRALKRAMDVALSLLGLALLAPLFAAAALAIRLDSPGPVLLRQKRVGADETVFICYKFRSMYRDAEERREELEPLNEAGGAAFKLRDDPRVTRVGRVLRRWSIDELPQLVNVLRGEMSLVGPRPLPLRDFERMGELHKRRLAALPGMTGYWQISGRSDLPFEEMVRLDLYYIENWSLSFDLKIILKTIGAVLGRRGAY</sequence>
<keyword evidence="5 7" id="KW-1133">Transmembrane helix</keyword>
<dbReference type="eggNOG" id="COG2148">
    <property type="taxonomic scope" value="Bacteria"/>
</dbReference>
<proteinExistence type="inferred from homology"/>
<feature type="transmembrane region" description="Helical" evidence="7">
    <location>
        <begin position="21"/>
        <end position="45"/>
    </location>
</feature>
<evidence type="ECO:0000256" key="4">
    <source>
        <dbReference type="ARBA" id="ARBA00022692"/>
    </source>
</evidence>
<dbReference type="NCBIfam" id="TIGR03025">
    <property type="entry name" value="EPS_sugtrans"/>
    <property type="match status" value="1"/>
</dbReference>
<dbReference type="Proteomes" id="UP000006637">
    <property type="component" value="Chromosome"/>
</dbReference>
<evidence type="ECO:0000256" key="1">
    <source>
        <dbReference type="ARBA" id="ARBA00004141"/>
    </source>
</evidence>
<gene>
    <name evidence="9" type="ordered locus">Rxyl_2690</name>
</gene>
<evidence type="ECO:0000256" key="5">
    <source>
        <dbReference type="ARBA" id="ARBA00022989"/>
    </source>
</evidence>
<dbReference type="Pfam" id="PF02397">
    <property type="entry name" value="Bac_transf"/>
    <property type="match status" value="1"/>
</dbReference>
<reference evidence="9 10" key="1">
    <citation type="submission" date="2006-06" db="EMBL/GenBank/DDBJ databases">
        <title>Complete sequence of Rubrobacter xylanophilus DSM 9941.</title>
        <authorList>
            <consortium name="US DOE Joint Genome Institute"/>
            <person name="Copeland A."/>
            <person name="Lucas S."/>
            <person name="Lapidus A."/>
            <person name="Barry K."/>
            <person name="Detter J.C."/>
            <person name="Glavina del Rio T."/>
            <person name="Hammon N."/>
            <person name="Israni S."/>
            <person name="Dalin E."/>
            <person name="Tice H."/>
            <person name="Pitluck S."/>
            <person name="Munk A.C."/>
            <person name="Brettin T."/>
            <person name="Bruce D."/>
            <person name="Han C."/>
            <person name="Tapia R."/>
            <person name="Gilna P."/>
            <person name="Schmutz J."/>
            <person name="Larimer F."/>
            <person name="Land M."/>
            <person name="Hauser L."/>
            <person name="Kyrpides N."/>
            <person name="Lykidis A."/>
            <person name="da Costa M.S."/>
            <person name="Rainey F.A."/>
            <person name="Empadinhas N."/>
            <person name="Jolivet E."/>
            <person name="Battista J.R."/>
            <person name="Richardson P."/>
        </authorList>
    </citation>
    <scope>NUCLEOTIDE SEQUENCE [LARGE SCALE GENOMIC DNA]</scope>
    <source>
        <strain evidence="10">DSM 9941 / JCM 11954 / NBRC 16129 / PRD-1</strain>
    </source>
</reference>
<evidence type="ECO:0000259" key="8">
    <source>
        <dbReference type="Pfam" id="PF02397"/>
    </source>
</evidence>
<feature type="transmembrane region" description="Helical" evidence="7">
    <location>
        <begin position="81"/>
        <end position="101"/>
    </location>
</feature>
<dbReference type="RefSeq" id="WP_011565616.1">
    <property type="nucleotide sequence ID" value="NC_008148.1"/>
</dbReference>
<comment type="subcellular location">
    <subcellularLocation>
        <location evidence="1">Membrane</location>
        <topology evidence="1">Multi-pass membrane protein</topology>
    </subcellularLocation>
</comment>
<evidence type="ECO:0000313" key="9">
    <source>
        <dbReference type="EMBL" id="ABG05607.1"/>
    </source>
</evidence>
<comment type="similarity">
    <text evidence="2">Belongs to the bacterial sugar transferase family.</text>
</comment>
<protein>
    <submittedName>
        <fullName evidence="9">Undecaprenyl-phosphate galactosephosphotransferase</fullName>
        <ecNumber evidence="9">2.7.8.6</ecNumber>
    </submittedName>
</protein>
<dbReference type="AlphaFoldDB" id="Q1ASM1"/>
<evidence type="ECO:0000313" key="10">
    <source>
        <dbReference type="Proteomes" id="UP000006637"/>
    </source>
</evidence>
<dbReference type="EMBL" id="CP000386">
    <property type="protein sequence ID" value="ABG05607.1"/>
    <property type="molecule type" value="Genomic_DNA"/>
</dbReference>
<dbReference type="GO" id="GO:0047360">
    <property type="term" value="F:undecaprenyl-phosphate galactose phosphotransferase activity"/>
    <property type="evidence" value="ECO:0007669"/>
    <property type="project" value="UniProtKB-EC"/>
</dbReference>
<dbReference type="PhylomeDB" id="Q1ASM1"/>
<feature type="transmembrane region" description="Helical" evidence="7">
    <location>
        <begin position="270"/>
        <end position="291"/>
    </location>
</feature>
<organism evidence="9 10">
    <name type="scientific">Rubrobacter xylanophilus (strain DSM 9941 / JCM 11954 / NBRC 16129 / PRD-1)</name>
    <dbReference type="NCBI Taxonomy" id="266117"/>
    <lineage>
        <taxon>Bacteria</taxon>
        <taxon>Bacillati</taxon>
        <taxon>Actinomycetota</taxon>
        <taxon>Rubrobacteria</taxon>
        <taxon>Rubrobacterales</taxon>
        <taxon>Rubrobacteraceae</taxon>
        <taxon>Rubrobacter</taxon>
    </lineage>
</organism>
<dbReference type="PANTHER" id="PTHR30576">
    <property type="entry name" value="COLANIC BIOSYNTHESIS UDP-GLUCOSE LIPID CARRIER TRANSFERASE"/>
    <property type="match status" value="1"/>
</dbReference>
<dbReference type="InterPro" id="IPR017475">
    <property type="entry name" value="EPS_sugar_tfrase"/>
</dbReference>
<feature type="transmembrane region" description="Helical" evidence="7">
    <location>
        <begin position="107"/>
        <end position="129"/>
    </location>
</feature>
<dbReference type="EC" id="2.7.8.6" evidence="9"/>
<dbReference type="HOGENOM" id="CLU_024920_3_4_11"/>
<dbReference type="GO" id="GO:0016020">
    <property type="term" value="C:membrane"/>
    <property type="evidence" value="ECO:0007669"/>
    <property type="project" value="UniProtKB-SubCell"/>
</dbReference>
<dbReference type="InterPro" id="IPR003362">
    <property type="entry name" value="Bact_transf"/>
</dbReference>
<keyword evidence="3 9" id="KW-0808">Transferase</keyword>
<name>Q1ASM1_RUBXD</name>
<accession>Q1ASM1</accession>
<keyword evidence="6 7" id="KW-0472">Membrane</keyword>
<keyword evidence="10" id="KW-1185">Reference proteome</keyword>
<dbReference type="STRING" id="266117.Rxyl_2690"/>
<evidence type="ECO:0000256" key="2">
    <source>
        <dbReference type="ARBA" id="ARBA00006464"/>
    </source>
</evidence>
<keyword evidence="4 7" id="KW-0812">Transmembrane</keyword>
<evidence type="ECO:0000256" key="7">
    <source>
        <dbReference type="SAM" id="Phobius"/>
    </source>
</evidence>
<dbReference type="PANTHER" id="PTHR30576:SF10">
    <property type="entry name" value="SLL5057 PROTEIN"/>
    <property type="match status" value="1"/>
</dbReference>
<evidence type="ECO:0000256" key="6">
    <source>
        <dbReference type="ARBA" id="ARBA00023136"/>
    </source>
</evidence>
<dbReference type="KEGG" id="rxy:Rxyl_2690"/>
<feature type="domain" description="Bacterial sugar transferase" evidence="8">
    <location>
        <begin position="265"/>
        <end position="452"/>
    </location>
</feature>
<evidence type="ECO:0000256" key="3">
    <source>
        <dbReference type="ARBA" id="ARBA00022679"/>
    </source>
</evidence>
<feature type="transmembrane region" description="Helical" evidence="7">
    <location>
        <begin position="51"/>
        <end position="74"/>
    </location>
</feature>